<dbReference type="Proteomes" id="UP000706151">
    <property type="component" value="Unassembled WGS sequence"/>
</dbReference>
<accession>A0A935T7L2</accession>
<reference evidence="1 2" key="1">
    <citation type="submission" date="2020-10" db="EMBL/GenBank/DDBJ databases">
        <title>Connecting structure to function with the recovery of over 1000 high-quality activated sludge metagenome-assembled genomes encoding full-length rRNA genes using long-read sequencing.</title>
        <authorList>
            <person name="Singleton C.M."/>
            <person name="Petriglieri F."/>
            <person name="Kristensen J.M."/>
            <person name="Kirkegaard R.H."/>
            <person name="Michaelsen T.Y."/>
            <person name="Andersen M.H."/>
            <person name="Karst S.M."/>
            <person name="Dueholm M.S."/>
            <person name="Nielsen P.H."/>
            <person name="Albertsen M."/>
        </authorList>
    </citation>
    <scope>NUCLEOTIDE SEQUENCE [LARGE SCALE GENOMIC DNA]</scope>
    <source>
        <strain evidence="1">Fred_18-Q3-R57-64_BAT3C.720</strain>
    </source>
</reference>
<dbReference type="AlphaFoldDB" id="A0A935T7L2"/>
<dbReference type="EMBL" id="JADJOT010000009">
    <property type="protein sequence ID" value="MBK7954465.1"/>
    <property type="molecule type" value="Genomic_DNA"/>
</dbReference>
<evidence type="ECO:0008006" key="3">
    <source>
        <dbReference type="Google" id="ProtNLM"/>
    </source>
</evidence>
<sequence length="102" mass="11583">MPHGDQRWPARQRTARPALCRLEAAAFALDEASLSEVIESELGYHLIGCEAIHPERLLSFAEARQSIREYLEQQQQSLCQKAWIKALRQQAAKGSSTNKHKQ</sequence>
<dbReference type="InterPro" id="IPR046357">
    <property type="entry name" value="PPIase_dom_sf"/>
</dbReference>
<proteinExistence type="predicted"/>
<dbReference type="GO" id="GO:0003755">
    <property type="term" value="F:peptidyl-prolyl cis-trans isomerase activity"/>
    <property type="evidence" value="ECO:0007669"/>
    <property type="project" value="InterPro"/>
</dbReference>
<organism evidence="1 2">
    <name type="scientific">Candidatus Accumulibacter affinis</name>
    <dbReference type="NCBI Taxonomy" id="2954384"/>
    <lineage>
        <taxon>Bacteria</taxon>
        <taxon>Pseudomonadati</taxon>
        <taxon>Pseudomonadota</taxon>
        <taxon>Betaproteobacteria</taxon>
        <taxon>Candidatus Accumulibacter</taxon>
    </lineage>
</organism>
<comment type="caution">
    <text evidence="1">The sequence shown here is derived from an EMBL/GenBank/DDBJ whole genome shotgun (WGS) entry which is preliminary data.</text>
</comment>
<protein>
    <recommendedName>
        <fullName evidence="3">Peptidylprolyl isomerase</fullName>
    </recommendedName>
</protein>
<evidence type="ECO:0000313" key="2">
    <source>
        <dbReference type="Proteomes" id="UP000706151"/>
    </source>
</evidence>
<gene>
    <name evidence="1" type="ORF">IPK02_11165</name>
</gene>
<evidence type="ECO:0000313" key="1">
    <source>
        <dbReference type="EMBL" id="MBK7954465.1"/>
    </source>
</evidence>
<name>A0A935T7L2_9PROT</name>
<dbReference type="Gene3D" id="3.10.50.40">
    <property type="match status" value="1"/>
</dbReference>